<keyword evidence="9" id="KW-1185">Reference proteome</keyword>
<dbReference type="Gene3D" id="3.30.70.20">
    <property type="match status" value="1"/>
</dbReference>
<dbReference type="PANTHER" id="PTHR36923">
    <property type="entry name" value="FERREDOXIN"/>
    <property type="match status" value="1"/>
</dbReference>
<keyword evidence="4" id="KW-0249">Electron transport</keyword>
<keyword evidence="7" id="KW-0003">3Fe-4S</keyword>
<evidence type="ECO:0000256" key="7">
    <source>
        <dbReference type="ARBA" id="ARBA00023291"/>
    </source>
</evidence>
<evidence type="ECO:0000256" key="5">
    <source>
        <dbReference type="ARBA" id="ARBA00023004"/>
    </source>
</evidence>
<sequence>MTRHHRLAVDRVACDGRGLCAELLPELVTLDEWGYPVLTGSAVPGELLADARRAVAACPVLALRLERGPDRPVRT</sequence>
<comment type="caution">
    <text evidence="8">The sequence shown here is derived from an EMBL/GenBank/DDBJ whole genome shotgun (WGS) entry which is preliminary data.</text>
</comment>
<protein>
    <submittedName>
        <fullName evidence="8">Ferredoxin</fullName>
    </submittedName>
</protein>
<evidence type="ECO:0000256" key="4">
    <source>
        <dbReference type="ARBA" id="ARBA00022982"/>
    </source>
</evidence>
<proteinExistence type="predicted"/>
<keyword evidence="6" id="KW-0411">Iron-sulfur</keyword>
<dbReference type="Proteomes" id="UP001596435">
    <property type="component" value="Unassembled WGS sequence"/>
</dbReference>
<dbReference type="PANTHER" id="PTHR36923:SF3">
    <property type="entry name" value="FERREDOXIN"/>
    <property type="match status" value="1"/>
</dbReference>
<dbReference type="SUPFAM" id="SSF54862">
    <property type="entry name" value="4Fe-4S ferredoxins"/>
    <property type="match status" value="1"/>
</dbReference>
<evidence type="ECO:0000256" key="1">
    <source>
        <dbReference type="ARBA" id="ARBA00001927"/>
    </source>
</evidence>
<dbReference type="RefSeq" id="WP_345704841.1">
    <property type="nucleotide sequence ID" value="NZ_BAABKV010000001.1"/>
</dbReference>
<name>A0ABW2FVU5_9ACTN</name>
<dbReference type="InterPro" id="IPR051269">
    <property type="entry name" value="Fe-S_cluster_ET"/>
</dbReference>
<evidence type="ECO:0000313" key="9">
    <source>
        <dbReference type="Proteomes" id="UP001596435"/>
    </source>
</evidence>
<evidence type="ECO:0000256" key="2">
    <source>
        <dbReference type="ARBA" id="ARBA00022448"/>
    </source>
</evidence>
<dbReference type="EMBL" id="JBHTAJ010000007">
    <property type="protein sequence ID" value="MFC7179018.1"/>
    <property type="molecule type" value="Genomic_DNA"/>
</dbReference>
<evidence type="ECO:0000256" key="3">
    <source>
        <dbReference type="ARBA" id="ARBA00022723"/>
    </source>
</evidence>
<accession>A0ABW2FVU5</accession>
<keyword evidence="2" id="KW-0813">Transport</keyword>
<keyword evidence="5" id="KW-0408">Iron</keyword>
<reference evidence="9" key="1">
    <citation type="journal article" date="2019" name="Int. J. Syst. Evol. Microbiol.">
        <title>The Global Catalogue of Microorganisms (GCM) 10K type strain sequencing project: providing services to taxonomists for standard genome sequencing and annotation.</title>
        <authorList>
            <consortium name="The Broad Institute Genomics Platform"/>
            <consortium name="The Broad Institute Genome Sequencing Center for Infectious Disease"/>
            <person name="Wu L."/>
            <person name="Ma J."/>
        </authorList>
    </citation>
    <scope>NUCLEOTIDE SEQUENCE [LARGE SCALE GENOMIC DNA]</scope>
    <source>
        <strain evidence="9">CGMCC 1.12859</strain>
    </source>
</reference>
<evidence type="ECO:0000256" key="6">
    <source>
        <dbReference type="ARBA" id="ARBA00023014"/>
    </source>
</evidence>
<keyword evidence="3" id="KW-0479">Metal-binding</keyword>
<evidence type="ECO:0000313" key="8">
    <source>
        <dbReference type="EMBL" id="MFC7179018.1"/>
    </source>
</evidence>
<gene>
    <name evidence="8" type="ORF">ACFQMG_05495</name>
</gene>
<organism evidence="8 9">
    <name type="scientific">Kitasatospora paranensis</name>
    <dbReference type="NCBI Taxonomy" id="258053"/>
    <lineage>
        <taxon>Bacteria</taxon>
        <taxon>Bacillati</taxon>
        <taxon>Actinomycetota</taxon>
        <taxon>Actinomycetes</taxon>
        <taxon>Kitasatosporales</taxon>
        <taxon>Streptomycetaceae</taxon>
        <taxon>Kitasatospora</taxon>
    </lineage>
</organism>
<dbReference type="Pfam" id="PF13459">
    <property type="entry name" value="Fer4_15"/>
    <property type="match status" value="1"/>
</dbReference>
<comment type="cofactor">
    <cofactor evidence="1">
        <name>[3Fe-4S] cluster</name>
        <dbReference type="ChEBI" id="CHEBI:21137"/>
    </cofactor>
</comment>